<proteinExistence type="predicted"/>
<organism evidence="4 5">
    <name type="scientific">Winogradskyella thalassocola</name>
    <dbReference type="NCBI Taxonomy" id="262004"/>
    <lineage>
        <taxon>Bacteria</taxon>
        <taxon>Pseudomonadati</taxon>
        <taxon>Bacteroidota</taxon>
        <taxon>Flavobacteriia</taxon>
        <taxon>Flavobacteriales</taxon>
        <taxon>Flavobacteriaceae</taxon>
        <taxon>Winogradskyella</taxon>
    </lineage>
</organism>
<dbReference type="GO" id="GO:0016810">
    <property type="term" value="F:hydrolase activity, acting on carbon-nitrogen (but not peptide) bonds"/>
    <property type="evidence" value="ECO:0007669"/>
    <property type="project" value="InterPro"/>
</dbReference>
<dbReference type="PANTHER" id="PTHR34216:SF3">
    <property type="entry name" value="POLY-BETA-1,6-N-ACETYL-D-GLUCOSAMINE N-DEACETYLASE"/>
    <property type="match status" value="1"/>
</dbReference>
<protein>
    <submittedName>
        <fullName evidence="4">Polysaccharide deacetylase</fullName>
    </submittedName>
</protein>
<dbReference type="Proteomes" id="UP000199492">
    <property type="component" value="Unassembled WGS sequence"/>
</dbReference>
<name>A0A1G8DIC2_9FLAO</name>
<dbReference type="InterPro" id="IPR011330">
    <property type="entry name" value="Glyco_hydro/deAcase_b/a-brl"/>
</dbReference>
<dbReference type="PANTHER" id="PTHR34216">
    <property type="match status" value="1"/>
</dbReference>
<dbReference type="InterPro" id="IPR002509">
    <property type="entry name" value="NODB_dom"/>
</dbReference>
<dbReference type="SUPFAM" id="SSF88713">
    <property type="entry name" value="Glycoside hydrolase/deacetylase"/>
    <property type="match status" value="1"/>
</dbReference>
<accession>A0A1G8DIC2</accession>
<feature type="domain" description="NodB homology" evidence="3">
    <location>
        <begin position="59"/>
        <end position="153"/>
    </location>
</feature>
<evidence type="ECO:0000256" key="2">
    <source>
        <dbReference type="ARBA" id="ARBA00022729"/>
    </source>
</evidence>
<dbReference type="Gene3D" id="3.20.20.370">
    <property type="entry name" value="Glycoside hydrolase/deacetylase"/>
    <property type="match status" value="1"/>
</dbReference>
<comment type="subcellular location">
    <subcellularLocation>
        <location evidence="1">Secreted</location>
    </subcellularLocation>
</comment>
<dbReference type="InterPro" id="IPR051398">
    <property type="entry name" value="Polysacch_Deacetylase"/>
</dbReference>
<dbReference type="CDD" id="cd10969">
    <property type="entry name" value="CE4_Ecf1_like_5s"/>
    <property type="match status" value="1"/>
</dbReference>
<dbReference type="AlphaFoldDB" id="A0A1G8DIC2"/>
<reference evidence="5" key="1">
    <citation type="submission" date="2016-10" db="EMBL/GenBank/DDBJ databases">
        <authorList>
            <person name="Varghese N."/>
            <person name="Submissions S."/>
        </authorList>
    </citation>
    <scope>NUCLEOTIDE SEQUENCE [LARGE SCALE GENOMIC DNA]</scope>
    <source>
        <strain evidence="5">DSM 15363</strain>
    </source>
</reference>
<keyword evidence="2" id="KW-0732">Signal</keyword>
<dbReference type="GO" id="GO:0005975">
    <property type="term" value="P:carbohydrate metabolic process"/>
    <property type="evidence" value="ECO:0007669"/>
    <property type="project" value="InterPro"/>
</dbReference>
<sequence>MSVLMFHSIGCENENWYRKWLSVSLDHFEAFCKFLVKENYKTVFLEEWYNTSTDPNYQSSKQVVLTFDDGYLDNWVYVYPILKKYNLKGTIFVNPEFIDDSVGVRKNLDDVWENKTTRNQLTPLGFVNWDEIKMMDNSGVIDIQSHSMSHNFYFHSNKIKDIYEGQPHLDWLAWFHKPERKPYYVTEDQKGYVAKGTPVFEFGRALELRRYFPDERLVKYATEMYSDTADTKDSASLIHKLNEKLSIYPGSYESDEDMEKRYRYEIFESKKVLENKLNKKIEYFCWPGGGYNELSVDLCIEAGYKASTASFKNKPYAKNYSDFRKIKRVSMTSFVSTSKKNYYANSSNFLVNLFKSHEGKILNKNLYRAHKLKLMLLEKFIK</sequence>
<gene>
    <name evidence="4" type="ORF">SAMN04489796_103221</name>
</gene>
<keyword evidence="5" id="KW-1185">Reference proteome</keyword>
<dbReference type="STRING" id="262004.SAMN04489796_103221"/>
<dbReference type="EMBL" id="FNCZ01000003">
    <property type="protein sequence ID" value="SDH57381.1"/>
    <property type="molecule type" value="Genomic_DNA"/>
</dbReference>
<evidence type="ECO:0000313" key="4">
    <source>
        <dbReference type="EMBL" id="SDH57381.1"/>
    </source>
</evidence>
<evidence type="ECO:0000259" key="3">
    <source>
        <dbReference type="Pfam" id="PF01522"/>
    </source>
</evidence>
<dbReference type="OrthoDB" id="9778320at2"/>
<dbReference type="GO" id="GO:0005576">
    <property type="term" value="C:extracellular region"/>
    <property type="evidence" value="ECO:0007669"/>
    <property type="project" value="UniProtKB-SubCell"/>
</dbReference>
<dbReference type="RefSeq" id="WP_092467578.1">
    <property type="nucleotide sequence ID" value="NZ_FNCZ01000003.1"/>
</dbReference>
<dbReference type="Pfam" id="PF01522">
    <property type="entry name" value="Polysacc_deac_1"/>
    <property type="match status" value="1"/>
</dbReference>
<evidence type="ECO:0000256" key="1">
    <source>
        <dbReference type="ARBA" id="ARBA00004613"/>
    </source>
</evidence>
<evidence type="ECO:0000313" key="5">
    <source>
        <dbReference type="Proteomes" id="UP000199492"/>
    </source>
</evidence>